<reference evidence="2" key="2">
    <citation type="submission" date="2021-04" db="EMBL/GenBank/DDBJ databases">
        <authorList>
            <person name="Gilroy R."/>
        </authorList>
    </citation>
    <scope>NUCLEOTIDE SEQUENCE</scope>
    <source>
        <strain evidence="2">ChiHjej10B9-743</strain>
    </source>
</reference>
<comment type="caution">
    <text evidence="2">The sequence shown here is derived from an EMBL/GenBank/DDBJ whole genome shotgun (WGS) entry which is preliminary data.</text>
</comment>
<sequence length="291" mass="31474">MNDTELEGFRPDRYFARSWALLTRDRGWIKPVLVMAAACLVPIVGLLGVLGYAAEWARLTAWGVTSSPKQKGVRVGACIASGWRVFVVMLGWGLVIALVSGVLSTIPLLGPLLTFAWFVISVALGIMIMVAALRATIYQKIGAGFRISTIWQMVSSDVAGLVRIFGMQMAGAAVSWAAGFVVMLLAGMTMLPRLLYYVDYVAEFDAIMSDSMRMSLFFDMIVDFLTVMGPFLIVVSVVSGIISIIMMLLGYTAVGLWMRQFNVPAWGRDEDPLPVTAQSAAPGEKDGPAGA</sequence>
<protein>
    <submittedName>
        <fullName evidence="2">DUF4013 domain-containing protein</fullName>
    </submittedName>
</protein>
<name>A0A9D1ZAF7_9ACTN</name>
<evidence type="ECO:0000256" key="1">
    <source>
        <dbReference type="SAM" id="Phobius"/>
    </source>
</evidence>
<feature type="transmembrane region" description="Helical" evidence="1">
    <location>
        <begin position="173"/>
        <end position="195"/>
    </location>
</feature>
<dbReference type="InterPro" id="IPR025098">
    <property type="entry name" value="DUF4013"/>
</dbReference>
<feature type="transmembrane region" description="Helical" evidence="1">
    <location>
        <begin position="115"/>
        <end position="137"/>
    </location>
</feature>
<evidence type="ECO:0000313" key="3">
    <source>
        <dbReference type="Proteomes" id="UP000824133"/>
    </source>
</evidence>
<proteinExistence type="predicted"/>
<dbReference type="AlphaFoldDB" id="A0A9D1ZAF7"/>
<gene>
    <name evidence="2" type="ORF">IAA42_00955</name>
</gene>
<keyword evidence="1" id="KW-0812">Transmembrane</keyword>
<accession>A0A9D1ZAF7</accession>
<keyword evidence="1" id="KW-0472">Membrane</keyword>
<dbReference type="EMBL" id="DXCP01000005">
    <property type="protein sequence ID" value="HIY79002.1"/>
    <property type="molecule type" value="Genomic_DNA"/>
</dbReference>
<organism evidence="2 3">
    <name type="scientific">Candidatus Olsenella excrementavium</name>
    <dbReference type="NCBI Taxonomy" id="2838709"/>
    <lineage>
        <taxon>Bacteria</taxon>
        <taxon>Bacillati</taxon>
        <taxon>Actinomycetota</taxon>
        <taxon>Coriobacteriia</taxon>
        <taxon>Coriobacteriales</taxon>
        <taxon>Atopobiaceae</taxon>
        <taxon>Olsenella</taxon>
    </lineage>
</organism>
<dbReference type="Proteomes" id="UP000824133">
    <property type="component" value="Unassembled WGS sequence"/>
</dbReference>
<feature type="transmembrane region" description="Helical" evidence="1">
    <location>
        <begin position="75"/>
        <end position="103"/>
    </location>
</feature>
<reference evidence="2" key="1">
    <citation type="journal article" date="2021" name="PeerJ">
        <title>Extensive microbial diversity within the chicken gut microbiome revealed by metagenomics and culture.</title>
        <authorList>
            <person name="Gilroy R."/>
            <person name="Ravi A."/>
            <person name="Getino M."/>
            <person name="Pursley I."/>
            <person name="Horton D.L."/>
            <person name="Alikhan N.F."/>
            <person name="Baker D."/>
            <person name="Gharbi K."/>
            <person name="Hall N."/>
            <person name="Watson M."/>
            <person name="Adriaenssens E.M."/>
            <person name="Foster-Nyarko E."/>
            <person name="Jarju S."/>
            <person name="Secka A."/>
            <person name="Antonio M."/>
            <person name="Oren A."/>
            <person name="Chaudhuri R.R."/>
            <person name="La Ragione R."/>
            <person name="Hildebrand F."/>
            <person name="Pallen M.J."/>
        </authorList>
    </citation>
    <scope>NUCLEOTIDE SEQUENCE</scope>
    <source>
        <strain evidence="2">ChiHjej10B9-743</strain>
    </source>
</reference>
<evidence type="ECO:0000313" key="2">
    <source>
        <dbReference type="EMBL" id="HIY79002.1"/>
    </source>
</evidence>
<dbReference type="Pfam" id="PF13197">
    <property type="entry name" value="DUF4013"/>
    <property type="match status" value="1"/>
</dbReference>
<feature type="transmembrane region" description="Helical" evidence="1">
    <location>
        <begin position="32"/>
        <end position="54"/>
    </location>
</feature>
<keyword evidence="1" id="KW-1133">Transmembrane helix</keyword>